<evidence type="ECO:0000313" key="5">
    <source>
        <dbReference type="Proteomes" id="UP000016930"/>
    </source>
</evidence>
<protein>
    <recommendedName>
        <fullName evidence="3">Ricin B lectin domain-containing protein</fullName>
    </recommendedName>
</protein>
<dbReference type="AlphaFoldDB" id="M2RDE6"/>
<dbReference type="InterPro" id="IPR000772">
    <property type="entry name" value="Ricin_B_lectin"/>
</dbReference>
<dbReference type="Gene3D" id="2.80.10.50">
    <property type="match status" value="1"/>
</dbReference>
<organism evidence="4 5">
    <name type="scientific">Ceriporiopsis subvermispora (strain B)</name>
    <name type="common">White-rot fungus</name>
    <name type="synonym">Gelatoporia subvermispora</name>
    <dbReference type="NCBI Taxonomy" id="914234"/>
    <lineage>
        <taxon>Eukaryota</taxon>
        <taxon>Fungi</taxon>
        <taxon>Dikarya</taxon>
        <taxon>Basidiomycota</taxon>
        <taxon>Agaricomycotina</taxon>
        <taxon>Agaricomycetes</taxon>
        <taxon>Polyporales</taxon>
        <taxon>Gelatoporiaceae</taxon>
        <taxon>Gelatoporia</taxon>
    </lineage>
</organism>
<evidence type="ECO:0000313" key="4">
    <source>
        <dbReference type="EMBL" id="EMD36846.1"/>
    </source>
</evidence>
<feature type="compositionally biased region" description="Polar residues" evidence="1">
    <location>
        <begin position="160"/>
        <end position="184"/>
    </location>
</feature>
<evidence type="ECO:0000259" key="3">
    <source>
        <dbReference type="Pfam" id="PF14200"/>
    </source>
</evidence>
<name>M2RDE6_CERS8</name>
<dbReference type="HOGENOM" id="CLU_1175269_0_0_1"/>
<feature type="transmembrane region" description="Helical" evidence="2">
    <location>
        <begin position="188"/>
        <end position="210"/>
    </location>
</feature>
<gene>
    <name evidence="4" type="ORF">CERSUDRAFT_114769</name>
</gene>
<dbReference type="EMBL" id="KB445797">
    <property type="protein sequence ID" value="EMD36846.1"/>
    <property type="molecule type" value="Genomic_DNA"/>
</dbReference>
<feature type="domain" description="Ricin B lectin" evidence="3">
    <location>
        <begin position="9"/>
        <end position="72"/>
    </location>
</feature>
<dbReference type="Proteomes" id="UP000016930">
    <property type="component" value="Unassembled WGS sequence"/>
</dbReference>
<evidence type="ECO:0000256" key="2">
    <source>
        <dbReference type="SAM" id="Phobius"/>
    </source>
</evidence>
<reference evidence="4 5" key="1">
    <citation type="journal article" date="2012" name="Proc. Natl. Acad. Sci. U.S.A.">
        <title>Comparative genomics of Ceriporiopsis subvermispora and Phanerochaete chrysosporium provide insight into selective ligninolysis.</title>
        <authorList>
            <person name="Fernandez-Fueyo E."/>
            <person name="Ruiz-Duenas F.J."/>
            <person name="Ferreira P."/>
            <person name="Floudas D."/>
            <person name="Hibbett D.S."/>
            <person name="Canessa P."/>
            <person name="Larrondo L.F."/>
            <person name="James T.Y."/>
            <person name="Seelenfreund D."/>
            <person name="Lobos S."/>
            <person name="Polanco R."/>
            <person name="Tello M."/>
            <person name="Honda Y."/>
            <person name="Watanabe T."/>
            <person name="Watanabe T."/>
            <person name="Ryu J.S."/>
            <person name="Kubicek C.P."/>
            <person name="Schmoll M."/>
            <person name="Gaskell J."/>
            <person name="Hammel K.E."/>
            <person name="St John F.J."/>
            <person name="Vanden Wymelenberg A."/>
            <person name="Sabat G."/>
            <person name="Splinter BonDurant S."/>
            <person name="Syed K."/>
            <person name="Yadav J.S."/>
            <person name="Doddapaneni H."/>
            <person name="Subramanian V."/>
            <person name="Lavin J.L."/>
            <person name="Oguiza J.A."/>
            <person name="Perez G."/>
            <person name="Pisabarro A.G."/>
            <person name="Ramirez L."/>
            <person name="Santoyo F."/>
            <person name="Master E."/>
            <person name="Coutinho P.M."/>
            <person name="Henrissat B."/>
            <person name="Lombard V."/>
            <person name="Magnuson J.K."/>
            <person name="Kuees U."/>
            <person name="Hori C."/>
            <person name="Igarashi K."/>
            <person name="Samejima M."/>
            <person name="Held B.W."/>
            <person name="Barry K.W."/>
            <person name="LaButti K.M."/>
            <person name="Lapidus A."/>
            <person name="Lindquist E.A."/>
            <person name="Lucas S.M."/>
            <person name="Riley R."/>
            <person name="Salamov A.A."/>
            <person name="Hoffmeister D."/>
            <person name="Schwenk D."/>
            <person name="Hadar Y."/>
            <person name="Yarden O."/>
            <person name="de Vries R.P."/>
            <person name="Wiebenga A."/>
            <person name="Stenlid J."/>
            <person name="Eastwood D."/>
            <person name="Grigoriev I.V."/>
            <person name="Berka R.M."/>
            <person name="Blanchette R.A."/>
            <person name="Kersten P."/>
            <person name="Martinez A.T."/>
            <person name="Vicuna R."/>
            <person name="Cullen D."/>
        </authorList>
    </citation>
    <scope>NUCLEOTIDE SEQUENCE [LARGE SCALE GENOMIC DNA]</scope>
    <source>
        <strain evidence="4 5">B</strain>
    </source>
</reference>
<dbReference type="OrthoDB" id="3055873at2759"/>
<keyword evidence="2" id="KW-1133">Transmembrane helix</keyword>
<sequence>MATVSDLFQGTWYITALQQGTTLEFADDVPGHNLTTWTFKGSENQQWQLEGNATACRVRNVQYGLYISLPSSHGSVEDVVSSSEPMDWFIRATNSGYIFSPGPVFASTWNVGGGSNSDNNPVIIWSLDQLLDNSVWIFNSTGELSGSSSSLIPLSSMGSTMTGNPGNPTGQSNGAAGPTSSHGSSTNVGAIVGGTIGGVVVVAVLAYLLWRFGLCSKRPKVPDGSANSRRGPRLVF</sequence>
<accession>M2RDE6</accession>
<evidence type="ECO:0000256" key="1">
    <source>
        <dbReference type="SAM" id="MobiDB-lite"/>
    </source>
</evidence>
<feature type="region of interest" description="Disordered" evidence="1">
    <location>
        <begin position="155"/>
        <end position="184"/>
    </location>
</feature>
<proteinExistence type="predicted"/>
<keyword evidence="5" id="KW-1185">Reference proteome</keyword>
<dbReference type="SUPFAM" id="SSF50370">
    <property type="entry name" value="Ricin B-like lectins"/>
    <property type="match status" value="1"/>
</dbReference>
<keyword evidence="2" id="KW-0812">Transmembrane</keyword>
<dbReference type="Pfam" id="PF14200">
    <property type="entry name" value="RicinB_lectin_2"/>
    <property type="match status" value="1"/>
</dbReference>
<dbReference type="InterPro" id="IPR035992">
    <property type="entry name" value="Ricin_B-like_lectins"/>
</dbReference>
<keyword evidence="2" id="KW-0472">Membrane</keyword>